<organism evidence="1 2">
    <name type="scientific">Mucilaginibacter gracilis</name>
    <dbReference type="NCBI Taxonomy" id="423350"/>
    <lineage>
        <taxon>Bacteria</taxon>
        <taxon>Pseudomonadati</taxon>
        <taxon>Bacteroidota</taxon>
        <taxon>Sphingobacteriia</taxon>
        <taxon>Sphingobacteriales</taxon>
        <taxon>Sphingobacteriaceae</taxon>
        <taxon>Mucilaginibacter</taxon>
    </lineage>
</organism>
<dbReference type="Proteomes" id="UP000268007">
    <property type="component" value="Unassembled WGS sequence"/>
</dbReference>
<dbReference type="EMBL" id="RBKU01000001">
    <property type="protein sequence ID" value="RKR85063.1"/>
    <property type="molecule type" value="Genomic_DNA"/>
</dbReference>
<name>A0A495J8G8_9SPHI</name>
<dbReference type="AlphaFoldDB" id="A0A495J8G8"/>
<evidence type="ECO:0000313" key="1">
    <source>
        <dbReference type="EMBL" id="RKR85063.1"/>
    </source>
</evidence>
<accession>A0A495J8G8</accession>
<protein>
    <submittedName>
        <fullName evidence="1">Uncharacterized protein</fullName>
    </submittedName>
</protein>
<keyword evidence="2" id="KW-1185">Reference proteome</keyword>
<dbReference type="RefSeq" id="WP_121201136.1">
    <property type="nucleotide sequence ID" value="NZ_RBKU01000001.1"/>
</dbReference>
<reference evidence="1 2" key="1">
    <citation type="submission" date="2018-10" db="EMBL/GenBank/DDBJ databases">
        <title>Genomic Encyclopedia of Archaeal and Bacterial Type Strains, Phase II (KMG-II): from individual species to whole genera.</title>
        <authorList>
            <person name="Goeker M."/>
        </authorList>
    </citation>
    <scope>NUCLEOTIDE SEQUENCE [LARGE SCALE GENOMIC DNA]</scope>
    <source>
        <strain evidence="1 2">DSM 18602</strain>
    </source>
</reference>
<evidence type="ECO:0000313" key="2">
    <source>
        <dbReference type="Proteomes" id="UP000268007"/>
    </source>
</evidence>
<gene>
    <name evidence="1" type="ORF">BDD43_5319</name>
</gene>
<sequence>MNIRIMLSKESGFMDLIDELGHNEFQKEINRTGTGKKYTTYILPKEWYDTLTEFSKIRIEAFRS</sequence>
<comment type="caution">
    <text evidence="1">The sequence shown here is derived from an EMBL/GenBank/DDBJ whole genome shotgun (WGS) entry which is preliminary data.</text>
</comment>
<proteinExistence type="predicted"/>